<feature type="domain" description="DUF58" evidence="1">
    <location>
        <begin position="54"/>
        <end position="241"/>
    </location>
</feature>
<evidence type="ECO:0000313" key="3">
    <source>
        <dbReference type="Proteomes" id="UP000199054"/>
    </source>
</evidence>
<dbReference type="RefSeq" id="WP_090610582.1">
    <property type="nucleotide sequence ID" value="NZ_CP067125.1"/>
</dbReference>
<reference evidence="2 3" key="1">
    <citation type="submission" date="2016-10" db="EMBL/GenBank/DDBJ databases">
        <authorList>
            <person name="de Groot N.N."/>
        </authorList>
    </citation>
    <scope>NUCLEOTIDE SEQUENCE [LARGE SCALE GENOMIC DNA]</scope>
    <source>
        <strain evidence="2 3">DSM 8512</strain>
    </source>
</reference>
<dbReference type="Pfam" id="PF01882">
    <property type="entry name" value="DUF58"/>
    <property type="match status" value="1"/>
</dbReference>
<evidence type="ECO:0000259" key="1">
    <source>
        <dbReference type="Pfam" id="PF01882"/>
    </source>
</evidence>
<name>A0A1H8F8I9_9RHOB</name>
<proteinExistence type="predicted"/>
<keyword evidence="3" id="KW-1185">Reference proteome</keyword>
<sequence>MVGPAAADPAIISTASLMALEPLAARAGREAAALAERPGTTATRRRGQGHEIREIRPFGEGDDPRHIDAAATARTGSPQVRSFHEDRERSLLLIADFRRPMLWATAGPLRSVAAAETLALAGWRAALQGGAVGVVALTDAGPDAQAPRPRHRGMALVAACLARAHAAALDDAERAAGQGITPPIRPLAPDLVRAARQAPPGAGIVLATALDDPGEDLDAALAALAARGPLRLILIEDRFETTPPAGPLPYAAPRGTAFARFSGLAAARAARAARLDRPGIRVQRLSSARREGAT</sequence>
<evidence type="ECO:0000313" key="2">
    <source>
        <dbReference type="EMBL" id="SEN27724.1"/>
    </source>
</evidence>
<dbReference type="PANTHER" id="PTHR33608:SF12">
    <property type="entry name" value="DUF58 DOMAIN-CONTAINING PROTEIN"/>
    <property type="match status" value="1"/>
</dbReference>
<dbReference type="AlphaFoldDB" id="A0A1H8F8I9"/>
<dbReference type="STRING" id="34002.SAMN04489859_1003195"/>
<dbReference type="InterPro" id="IPR002881">
    <property type="entry name" value="DUF58"/>
</dbReference>
<dbReference type="OrthoDB" id="9776116at2"/>
<dbReference type="Proteomes" id="UP000199054">
    <property type="component" value="Unassembled WGS sequence"/>
</dbReference>
<dbReference type="PANTHER" id="PTHR33608">
    <property type="entry name" value="BLL2464 PROTEIN"/>
    <property type="match status" value="1"/>
</dbReference>
<organism evidence="2 3">
    <name type="scientific">Paracoccus alcaliphilus</name>
    <dbReference type="NCBI Taxonomy" id="34002"/>
    <lineage>
        <taxon>Bacteria</taxon>
        <taxon>Pseudomonadati</taxon>
        <taxon>Pseudomonadota</taxon>
        <taxon>Alphaproteobacteria</taxon>
        <taxon>Rhodobacterales</taxon>
        <taxon>Paracoccaceae</taxon>
        <taxon>Paracoccus</taxon>
    </lineage>
</organism>
<protein>
    <recommendedName>
        <fullName evidence="1">DUF58 domain-containing protein</fullName>
    </recommendedName>
</protein>
<dbReference type="EMBL" id="FODE01000003">
    <property type="protein sequence ID" value="SEN27724.1"/>
    <property type="molecule type" value="Genomic_DNA"/>
</dbReference>
<accession>A0A1H8F8I9</accession>
<gene>
    <name evidence="2" type="ORF">SAMN04489859_1003195</name>
</gene>